<reference evidence="2 3" key="1">
    <citation type="submission" date="2020-02" db="EMBL/GenBank/DDBJ databases">
        <authorList>
            <person name="Ferguson B K."/>
        </authorList>
    </citation>
    <scope>NUCLEOTIDE SEQUENCE [LARGE SCALE GENOMIC DNA]</scope>
</reference>
<protein>
    <submittedName>
        <fullName evidence="2">Uncharacterized protein</fullName>
    </submittedName>
</protein>
<evidence type="ECO:0000256" key="1">
    <source>
        <dbReference type="SAM" id="MobiDB-lite"/>
    </source>
</evidence>
<name>A0A6H5GF80_9HEMI</name>
<dbReference type="Proteomes" id="UP000479000">
    <property type="component" value="Unassembled WGS sequence"/>
</dbReference>
<proteinExistence type="predicted"/>
<evidence type="ECO:0000313" key="2">
    <source>
        <dbReference type="EMBL" id="CAB0001582.1"/>
    </source>
</evidence>
<dbReference type="EMBL" id="CADCXU010011150">
    <property type="protein sequence ID" value="CAB0001582.1"/>
    <property type="molecule type" value="Genomic_DNA"/>
</dbReference>
<feature type="region of interest" description="Disordered" evidence="1">
    <location>
        <begin position="157"/>
        <end position="180"/>
    </location>
</feature>
<keyword evidence="3" id="KW-1185">Reference proteome</keyword>
<dbReference type="AlphaFoldDB" id="A0A6H5GF80"/>
<feature type="region of interest" description="Disordered" evidence="1">
    <location>
        <begin position="104"/>
        <end position="145"/>
    </location>
</feature>
<accession>A0A6H5GF80</accession>
<organism evidence="2 3">
    <name type="scientific">Nesidiocoris tenuis</name>
    <dbReference type="NCBI Taxonomy" id="355587"/>
    <lineage>
        <taxon>Eukaryota</taxon>
        <taxon>Metazoa</taxon>
        <taxon>Ecdysozoa</taxon>
        <taxon>Arthropoda</taxon>
        <taxon>Hexapoda</taxon>
        <taxon>Insecta</taxon>
        <taxon>Pterygota</taxon>
        <taxon>Neoptera</taxon>
        <taxon>Paraneoptera</taxon>
        <taxon>Hemiptera</taxon>
        <taxon>Heteroptera</taxon>
        <taxon>Panheteroptera</taxon>
        <taxon>Cimicomorpha</taxon>
        <taxon>Miridae</taxon>
        <taxon>Dicyphina</taxon>
        <taxon>Nesidiocoris</taxon>
    </lineage>
</organism>
<evidence type="ECO:0000313" key="3">
    <source>
        <dbReference type="Proteomes" id="UP000479000"/>
    </source>
</evidence>
<sequence>MSFSFCFITLRSGPSVWRSRSSSARRLNDRAFTGEVSTFLNGPIQLPMTAATMRALSMVPRAYRPYGLEGGGGGNRSEENEEDSPTHNTRTRFRYCLLLQDRDTHTGKRRSGSAEGENGRSWARTATEAAEPEQPRRRRAGCQTKLAKVSSILRVQQPPFGEMASPAPRPFRVNPDISAG</sequence>
<feature type="region of interest" description="Disordered" evidence="1">
    <location>
        <begin position="67"/>
        <end position="91"/>
    </location>
</feature>
<gene>
    <name evidence="2" type="ORF">NTEN_LOCUS7369</name>
</gene>